<sequence length="53" mass="6069">MKFDFFGRNKNPSLIAKQHVSHTNFDVGLYDSPIAAHTVFSHTWSNKGHIKIK</sequence>
<organism evidence="1">
    <name type="scientific">Anguilla anguilla</name>
    <name type="common">European freshwater eel</name>
    <name type="synonym">Muraena anguilla</name>
    <dbReference type="NCBI Taxonomy" id="7936"/>
    <lineage>
        <taxon>Eukaryota</taxon>
        <taxon>Metazoa</taxon>
        <taxon>Chordata</taxon>
        <taxon>Craniata</taxon>
        <taxon>Vertebrata</taxon>
        <taxon>Euteleostomi</taxon>
        <taxon>Actinopterygii</taxon>
        <taxon>Neopterygii</taxon>
        <taxon>Teleostei</taxon>
        <taxon>Anguilliformes</taxon>
        <taxon>Anguillidae</taxon>
        <taxon>Anguilla</taxon>
    </lineage>
</organism>
<protein>
    <submittedName>
        <fullName evidence="1">Uncharacterized protein</fullName>
    </submittedName>
</protein>
<evidence type="ECO:0000313" key="1">
    <source>
        <dbReference type="EMBL" id="JAH41145.1"/>
    </source>
</evidence>
<reference evidence="1" key="2">
    <citation type="journal article" date="2015" name="Fish Shellfish Immunol.">
        <title>Early steps in the European eel (Anguilla anguilla)-Vibrio vulnificus interaction in the gills: Role of the RtxA13 toxin.</title>
        <authorList>
            <person name="Callol A."/>
            <person name="Pajuelo D."/>
            <person name="Ebbesson L."/>
            <person name="Teles M."/>
            <person name="MacKenzie S."/>
            <person name="Amaro C."/>
        </authorList>
    </citation>
    <scope>NUCLEOTIDE SEQUENCE</scope>
</reference>
<dbReference type="AlphaFoldDB" id="A0A0E9SKD0"/>
<dbReference type="EMBL" id="GBXM01067432">
    <property type="protein sequence ID" value="JAH41145.1"/>
    <property type="molecule type" value="Transcribed_RNA"/>
</dbReference>
<accession>A0A0E9SKD0</accession>
<name>A0A0E9SKD0_ANGAN</name>
<reference evidence="1" key="1">
    <citation type="submission" date="2014-11" db="EMBL/GenBank/DDBJ databases">
        <authorList>
            <person name="Amaro Gonzalez C."/>
        </authorList>
    </citation>
    <scope>NUCLEOTIDE SEQUENCE</scope>
</reference>
<proteinExistence type="predicted"/>